<evidence type="ECO:0000256" key="1">
    <source>
        <dbReference type="ARBA" id="ARBA00000721"/>
    </source>
</evidence>
<evidence type="ECO:0000256" key="2">
    <source>
        <dbReference type="ARBA" id="ARBA00004496"/>
    </source>
</evidence>
<evidence type="ECO:0000313" key="16">
    <source>
        <dbReference type="EMBL" id="PTQ31480.1"/>
    </source>
</evidence>
<dbReference type="PANTHER" id="PTHR42776">
    <property type="entry name" value="SERINE PEPTIDASE S9 FAMILY MEMBER"/>
    <property type="match status" value="1"/>
</dbReference>
<dbReference type="InterPro" id="IPR029058">
    <property type="entry name" value="AB_hydrolase_fold"/>
</dbReference>
<evidence type="ECO:0000256" key="8">
    <source>
        <dbReference type="ARBA" id="ARBA00022801"/>
    </source>
</evidence>
<dbReference type="PROSITE" id="PS00708">
    <property type="entry name" value="PRO_ENDOPEP_SER"/>
    <property type="match status" value="1"/>
</dbReference>
<dbReference type="Proteomes" id="UP000244005">
    <property type="component" value="Unassembled WGS sequence"/>
</dbReference>
<comment type="function">
    <text evidence="12">This enzyme catalyzes the hydrolysis of the N-terminal peptide bond of an N-acetylated peptide to generate an N-acetylated amino acid and a peptide with a free N-terminus. It preferentially cleaves off Ac-Ala, Ac-Met and Ac-Ser. Also, involved in the degradation of oxidized and glycated proteins.</text>
</comment>
<proteinExistence type="inferred from homology"/>
<evidence type="ECO:0000256" key="5">
    <source>
        <dbReference type="ARBA" id="ARBA00012917"/>
    </source>
</evidence>
<dbReference type="GO" id="GO:0008242">
    <property type="term" value="F:omega peptidase activity"/>
    <property type="evidence" value="ECO:0007669"/>
    <property type="project" value="UniProtKB-EC"/>
</dbReference>
<gene>
    <name evidence="16" type="ORF">MARPO_0111s0036</name>
</gene>
<feature type="domain" description="Peptidase S9 prolyl oligopeptidase catalytic" evidence="14">
    <location>
        <begin position="678"/>
        <end position="890"/>
    </location>
</feature>
<dbReference type="SUPFAM" id="SSF82171">
    <property type="entry name" value="DPP6 N-terminal domain-like"/>
    <property type="match status" value="1"/>
</dbReference>
<name>A0A2R6WCA3_MARPO</name>
<dbReference type="GO" id="GO:0006508">
    <property type="term" value="P:proteolysis"/>
    <property type="evidence" value="ECO:0007669"/>
    <property type="project" value="InterPro"/>
</dbReference>
<protein>
    <recommendedName>
        <fullName evidence="6">Acylamino-acid-releasing enzyme</fullName>
        <ecNumber evidence="5">3.4.19.1</ecNumber>
    </recommendedName>
    <alternativeName>
        <fullName evidence="11">Acyl-peptide hydrolase</fullName>
    </alternativeName>
    <alternativeName>
        <fullName evidence="10">Acylaminoacyl-peptidase</fullName>
    </alternativeName>
</protein>
<dbReference type="OrthoDB" id="416344at2759"/>
<comment type="subcellular location">
    <subcellularLocation>
        <location evidence="2">Cytoplasm</location>
    </subcellularLocation>
</comment>
<evidence type="ECO:0000313" key="17">
    <source>
        <dbReference type="Proteomes" id="UP000244005"/>
    </source>
</evidence>
<dbReference type="Gramene" id="Mp7g15830.1">
    <property type="protein sequence ID" value="Mp7g15830.1.cds"/>
    <property type="gene ID" value="Mp7g15830"/>
</dbReference>
<dbReference type="InterPro" id="IPR001375">
    <property type="entry name" value="Peptidase_S9_cat"/>
</dbReference>
<accession>A0A2R6WCA3</accession>
<evidence type="ECO:0000256" key="3">
    <source>
        <dbReference type="ARBA" id="ARBA00010040"/>
    </source>
</evidence>
<keyword evidence="9" id="KW-0007">Acetylation</keyword>
<dbReference type="AlphaFoldDB" id="A0A2R6WCA3"/>
<dbReference type="Pfam" id="PF00326">
    <property type="entry name" value="Peptidase_S9"/>
    <property type="match status" value="1"/>
</dbReference>
<dbReference type="Gene3D" id="3.40.50.1820">
    <property type="entry name" value="alpha/beta hydrolase"/>
    <property type="match status" value="1"/>
</dbReference>
<dbReference type="InterPro" id="IPR011042">
    <property type="entry name" value="6-blade_b-propeller_TolB-like"/>
</dbReference>
<evidence type="ECO:0000256" key="12">
    <source>
        <dbReference type="ARBA" id="ARBA00045885"/>
    </source>
</evidence>
<dbReference type="EC" id="3.4.19.1" evidence="5"/>
<dbReference type="EMBL" id="KZ772783">
    <property type="protein sequence ID" value="PTQ31480.1"/>
    <property type="molecule type" value="Genomic_DNA"/>
</dbReference>
<feature type="compositionally biased region" description="Low complexity" evidence="13">
    <location>
        <begin position="41"/>
        <end position="67"/>
    </location>
</feature>
<dbReference type="PANTHER" id="PTHR42776:SF4">
    <property type="entry name" value="ACYLAMINO-ACID-RELEASING ENZYME"/>
    <property type="match status" value="1"/>
</dbReference>
<evidence type="ECO:0000256" key="4">
    <source>
        <dbReference type="ARBA" id="ARBA00011881"/>
    </source>
</evidence>
<dbReference type="SUPFAM" id="SSF53474">
    <property type="entry name" value="alpha/beta-Hydrolases"/>
    <property type="match status" value="1"/>
</dbReference>
<organism evidence="16 17">
    <name type="scientific">Marchantia polymorpha</name>
    <name type="common">Common liverwort</name>
    <name type="synonym">Marchantia aquatica</name>
    <dbReference type="NCBI Taxonomy" id="3197"/>
    <lineage>
        <taxon>Eukaryota</taxon>
        <taxon>Viridiplantae</taxon>
        <taxon>Streptophyta</taxon>
        <taxon>Embryophyta</taxon>
        <taxon>Marchantiophyta</taxon>
        <taxon>Marchantiopsida</taxon>
        <taxon>Marchantiidae</taxon>
        <taxon>Marchantiales</taxon>
        <taxon>Marchantiaceae</taxon>
        <taxon>Marchantia</taxon>
    </lineage>
</organism>
<evidence type="ECO:0000256" key="7">
    <source>
        <dbReference type="ARBA" id="ARBA00022490"/>
    </source>
</evidence>
<comment type="subunit">
    <text evidence="4">Homotetramer.</text>
</comment>
<dbReference type="Gene3D" id="2.120.10.30">
    <property type="entry name" value="TolB, C-terminal domain"/>
    <property type="match status" value="1"/>
</dbReference>
<feature type="domain" description="Acylamino-acid-releasing enzyme N-terminal" evidence="15">
    <location>
        <begin position="108"/>
        <end position="600"/>
    </location>
</feature>
<comment type="similarity">
    <text evidence="3">Belongs to the peptidase S9C family.</text>
</comment>
<dbReference type="GO" id="GO:0004252">
    <property type="term" value="F:serine-type endopeptidase activity"/>
    <property type="evidence" value="ECO:0000318"/>
    <property type="project" value="GO_Central"/>
</dbReference>
<evidence type="ECO:0000256" key="11">
    <source>
        <dbReference type="ARBA" id="ARBA00032596"/>
    </source>
</evidence>
<evidence type="ECO:0000256" key="10">
    <source>
        <dbReference type="ARBA" id="ARBA00032284"/>
    </source>
</evidence>
<keyword evidence="8" id="KW-0378">Hydrolase</keyword>
<dbReference type="GO" id="GO:0005737">
    <property type="term" value="C:cytoplasm"/>
    <property type="evidence" value="ECO:0007669"/>
    <property type="project" value="UniProtKB-SubCell"/>
</dbReference>
<evidence type="ECO:0000256" key="13">
    <source>
        <dbReference type="SAM" id="MobiDB-lite"/>
    </source>
</evidence>
<evidence type="ECO:0000259" key="15">
    <source>
        <dbReference type="Pfam" id="PF19283"/>
    </source>
</evidence>
<dbReference type="FunFam" id="3.40.50.1820:FF:000146">
    <property type="entry name" value="Acylamino-acid-releasing enzyme"/>
    <property type="match status" value="1"/>
</dbReference>
<comment type="catalytic activity">
    <reaction evidence="1">
        <text>Cleavage of an N-acetyl or N-formyl amino acid from the N-terminus of a polypeptide.</text>
        <dbReference type="EC" id="3.4.19.1"/>
    </reaction>
</comment>
<sequence>MEVVKCGACAGAGSGSGGRGGIGIGGACVGRNLVRAYSPRRLSGPGPASAPALGVSSSSSSSSSPSRSCRRLFSEARPLLSRRAFSRTLCRKRVVSAMDQSSEKSAASGTTATTEVTGAKEAELLQAFCGIPSIDKAWTSSSRRGSGGVDVVVAMSSVNLQANAKRTFISTVYIPDPSGNAEDYHWSPFPFELGGALLIVPSPSGTKLLIVRKADPIAKEGPAAIKLEIWGPGQLLKELFVAPSVHGSLYADGWFEGVSWSNDEESIAYVAEEPSAPLPVYGQSLFATGQSSSRSEAESDASSWKGQGEWMEDWGESYTGKRRPMLFVASINSGCVQRVEGIPKDISVGQVVWAPAPPPGEPAQQLIFVGWPSYATNFSTARKLGMKYCYNRPCALYAIEAPSESRVVAQAAVHPVKLTGEVSSAVIPRFSPDGTQLVFLSAKAAVDSGAHCATNSLNAIDWPTDGVVSANLPMREVVPVVMNPREDGFPGLYVSNIIAQPWLSDGSTLLFTSAWRSMQVILAVNIESGAITRITPHDTIASWSLLGVQDDVVLAVSSSPTSPPCLKLGNNLSSSTNTGSGKKWDWSNINIPSLKFPSKVETALATMTYEVLQVPLERAEPTNSESGGPKPSIEVIYVSPRIFHSKQPQGAKKSDVPPLIVVLHGGPHSVSQTTYSRPLVFLSALGFSLLHVNYRGSTGFGEEALQSLRGNVGRQDVDDVLLAVEHVISEGLAERQRIGVLGGSHGGFLTSHLIGQAPDAFVTGVLRNPVCNLSSMIGVTDIPDWCYVETFGKDALSAYSDAPSISDLSMFYKASPIAHLSKVKVPTLFLLGAQDRRVPASNGLQYVQALRARGLEVKVIIFPEDMHAIDRPQSEFESFLNIGTWFKRFLLNSGA</sequence>
<dbReference type="InterPro" id="IPR002471">
    <property type="entry name" value="Pept_S9_AS"/>
</dbReference>
<dbReference type="Pfam" id="PF19283">
    <property type="entry name" value="APEH_N"/>
    <property type="match status" value="1"/>
</dbReference>
<evidence type="ECO:0000259" key="14">
    <source>
        <dbReference type="Pfam" id="PF00326"/>
    </source>
</evidence>
<keyword evidence="17" id="KW-1185">Reference proteome</keyword>
<dbReference type="InterPro" id="IPR045550">
    <property type="entry name" value="AARE_N"/>
</dbReference>
<evidence type="ECO:0000256" key="6">
    <source>
        <dbReference type="ARBA" id="ARBA00018421"/>
    </source>
</evidence>
<keyword evidence="7" id="KW-0963">Cytoplasm</keyword>
<reference evidence="17" key="1">
    <citation type="journal article" date="2017" name="Cell">
        <title>Insights into land plant evolution garnered from the Marchantia polymorpha genome.</title>
        <authorList>
            <person name="Bowman J.L."/>
            <person name="Kohchi T."/>
            <person name="Yamato K.T."/>
            <person name="Jenkins J."/>
            <person name="Shu S."/>
            <person name="Ishizaki K."/>
            <person name="Yamaoka S."/>
            <person name="Nishihama R."/>
            <person name="Nakamura Y."/>
            <person name="Berger F."/>
            <person name="Adam C."/>
            <person name="Aki S.S."/>
            <person name="Althoff F."/>
            <person name="Araki T."/>
            <person name="Arteaga-Vazquez M.A."/>
            <person name="Balasubrmanian S."/>
            <person name="Barry K."/>
            <person name="Bauer D."/>
            <person name="Boehm C.R."/>
            <person name="Briginshaw L."/>
            <person name="Caballero-Perez J."/>
            <person name="Catarino B."/>
            <person name="Chen F."/>
            <person name="Chiyoda S."/>
            <person name="Chovatia M."/>
            <person name="Davies K.M."/>
            <person name="Delmans M."/>
            <person name="Demura T."/>
            <person name="Dierschke T."/>
            <person name="Dolan L."/>
            <person name="Dorantes-Acosta A.E."/>
            <person name="Eklund D.M."/>
            <person name="Florent S.N."/>
            <person name="Flores-Sandoval E."/>
            <person name="Fujiyama A."/>
            <person name="Fukuzawa H."/>
            <person name="Galik B."/>
            <person name="Grimanelli D."/>
            <person name="Grimwood J."/>
            <person name="Grossniklaus U."/>
            <person name="Hamada T."/>
            <person name="Haseloff J."/>
            <person name="Hetherington A.J."/>
            <person name="Higo A."/>
            <person name="Hirakawa Y."/>
            <person name="Hundley H.N."/>
            <person name="Ikeda Y."/>
            <person name="Inoue K."/>
            <person name="Inoue S.I."/>
            <person name="Ishida S."/>
            <person name="Jia Q."/>
            <person name="Kakita M."/>
            <person name="Kanazawa T."/>
            <person name="Kawai Y."/>
            <person name="Kawashima T."/>
            <person name="Kennedy M."/>
            <person name="Kinose K."/>
            <person name="Kinoshita T."/>
            <person name="Kohara Y."/>
            <person name="Koide E."/>
            <person name="Komatsu K."/>
            <person name="Kopischke S."/>
            <person name="Kubo M."/>
            <person name="Kyozuka J."/>
            <person name="Lagercrantz U."/>
            <person name="Lin S.S."/>
            <person name="Lindquist E."/>
            <person name="Lipzen A.M."/>
            <person name="Lu C.W."/>
            <person name="De Luna E."/>
            <person name="Martienssen R.A."/>
            <person name="Minamino N."/>
            <person name="Mizutani M."/>
            <person name="Mizutani M."/>
            <person name="Mochizuki N."/>
            <person name="Monte I."/>
            <person name="Mosher R."/>
            <person name="Nagasaki H."/>
            <person name="Nakagami H."/>
            <person name="Naramoto S."/>
            <person name="Nishitani K."/>
            <person name="Ohtani M."/>
            <person name="Okamoto T."/>
            <person name="Okumura M."/>
            <person name="Phillips J."/>
            <person name="Pollak B."/>
            <person name="Reinders A."/>
            <person name="Rovekamp M."/>
            <person name="Sano R."/>
            <person name="Sawa S."/>
            <person name="Schmid M.W."/>
            <person name="Shirakawa M."/>
            <person name="Solano R."/>
            <person name="Spunde A."/>
            <person name="Suetsugu N."/>
            <person name="Sugano S."/>
            <person name="Sugiyama A."/>
            <person name="Sun R."/>
            <person name="Suzuki Y."/>
            <person name="Takenaka M."/>
            <person name="Takezawa D."/>
            <person name="Tomogane H."/>
            <person name="Tsuzuki M."/>
            <person name="Ueda T."/>
            <person name="Umeda M."/>
            <person name="Ward J.M."/>
            <person name="Watanabe Y."/>
            <person name="Yazaki K."/>
            <person name="Yokoyama R."/>
            <person name="Yoshitake Y."/>
            <person name="Yotsui I."/>
            <person name="Zachgo S."/>
            <person name="Schmutz J."/>
        </authorList>
    </citation>
    <scope>NUCLEOTIDE SEQUENCE [LARGE SCALE GENOMIC DNA]</scope>
    <source>
        <strain evidence="17">Tak-1</strain>
    </source>
</reference>
<feature type="region of interest" description="Disordered" evidence="13">
    <location>
        <begin position="40"/>
        <end position="68"/>
    </location>
</feature>
<evidence type="ECO:0000256" key="9">
    <source>
        <dbReference type="ARBA" id="ARBA00022990"/>
    </source>
</evidence>